<name>B7GA39_PHATC</name>
<dbReference type="Proteomes" id="UP000000759">
    <property type="component" value="Chromosome 21"/>
</dbReference>
<evidence type="ECO:0000256" key="2">
    <source>
        <dbReference type="ARBA" id="ARBA00022723"/>
    </source>
</evidence>
<dbReference type="Pfam" id="PF13640">
    <property type="entry name" value="2OG-FeII_Oxy_3"/>
    <property type="match status" value="1"/>
</dbReference>
<evidence type="ECO:0000256" key="4">
    <source>
        <dbReference type="ARBA" id="ARBA00022964"/>
    </source>
</evidence>
<dbReference type="InParanoid" id="B7GA39"/>
<keyword evidence="7" id="KW-0732">Signal</keyword>
<evidence type="ECO:0000259" key="8">
    <source>
        <dbReference type="PROSITE" id="PS51471"/>
    </source>
</evidence>
<dbReference type="PaxDb" id="2850-Phatr49288"/>
<dbReference type="KEGG" id="pti:PHATRDRAFT_49288"/>
<dbReference type="PROSITE" id="PS51471">
    <property type="entry name" value="FE2OG_OXY"/>
    <property type="match status" value="1"/>
</dbReference>
<dbReference type="GO" id="GO:0008198">
    <property type="term" value="F:ferrous iron binding"/>
    <property type="evidence" value="ECO:0007669"/>
    <property type="project" value="TreeGrafter"/>
</dbReference>
<evidence type="ECO:0000256" key="6">
    <source>
        <dbReference type="ARBA" id="ARBA00023004"/>
    </source>
</evidence>
<dbReference type="GO" id="GO:0071456">
    <property type="term" value="P:cellular response to hypoxia"/>
    <property type="evidence" value="ECO:0007669"/>
    <property type="project" value="TreeGrafter"/>
</dbReference>
<keyword evidence="5" id="KW-0560">Oxidoreductase</keyword>
<keyword evidence="10" id="KW-1185">Reference proteome</keyword>
<keyword evidence="3" id="KW-0847">Vitamin C</keyword>
<dbReference type="GeneID" id="7195575"/>
<evidence type="ECO:0000256" key="7">
    <source>
        <dbReference type="SAM" id="SignalP"/>
    </source>
</evidence>
<feature type="domain" description="Fe2OG dioxygenase" evidence="8">
    <location>
        <begin position="163"/>
        <end position="396"/>
    </location>
</feature>
<evidence type="ECO:0000313" key="9">
    <source>
        <dbReference type="EMBL" id="EEC44669.1"/>
    </source>
</evidence>
<dbReference type="AlphaFoldDB" id="B7GA39"/>
<evidence type="ECO:0000256" key="1">
    <source>
        <dbReference type="ARBA" id="ARBA00001961"/>
    </source>
</evidence>
<dbReference type="RefSeq" id="XP_002184000.1">
    <property type="nucleotide sequence ID" value="XM_002183964.1"/>
</dbReference>
<dbReference type="GO" id="GO:0031418">
    <property type="term" value="F:L-ascorbic acid binding"/>
    <property type="evidence" value="ECO:0007669"/>
    <property type="project" value="UniProtKB-KW"/>
</dbReference>
<evidence type="ECO:0000256" key="5">
    <source>
        <dbReference type="ARBA" id="ARBA00023002"/>
    </source>
</evidence>
<dbReference type="PANTHER" id="PTHR12907:SF26">
    <property type="entry name" value="HIF PROLYL HYDROXYLASE, ISOFORM C"/>
    <property type="match status" value="1"/>
</dbReference>
<dbReference type="PANTHER" id="PTHR12907">
    <property type="entry name" value="EGL NINE HOMOLOG-RELATED"/>
    <property type="match status" value="1"/>
</dbReference>
<accession>B7GA39</accession>
<keyword evidence="2" id="KW-0479">Metal-binding</keyword>
<gene>
    <name evidence="9" type="ORF">PHATRDRAFT_49288</name>
</gene>
<keyword evidence="6" id="KW-0408">Iron</keyword>
<dbReference type="Gene3D" id="2.60.120.620">
    <property type="entry name" value="q2cbj1_9rhob like domain"/>
    <property type="match status" value="2"/>
</dbReference>
<protein>
    <submittedName>
        <fullName evidence="9">Oxidoreductase</fullName>
    </submittedName>
</protein>
<dbReference type="eggNOG" id="ENOG502S372">
    <property type="taxonomic scope" value="Eukaryota"/>
</dbReference>
<evidence type="ECO:0000256" key="3">
    <source>
        <dbReference type="ARBA" id="ARBA00022896"/>
    </source>
</evidence>
<comment type="cofactor">
    <cofactor evidence="1">
        <name>L-ascorbate</name>
        <dbReference type="ChEBI" id="CHEBI:38290"/>
    </cofactor>
</comment>
<organism evidence="9 10">
    <name type="scientific">Phaeodactylum tricornutum (strain CCAP 1055/1)</name>
    <dbReference type="NCBI Taxonomy" id="556484"/>
    <lineage>
        <taxon>Eukaryota</taxon>
        <taxon>Sar</taxon>
        <taxon>Stramenopiles</taxon>
        <taxon>Ochrophyta</taxon>
        <taxon>Bacillariophyta</taxon>
        <taxon>Bacillariophyceae</taxon>
        <taxon>Bacillariophycidae</taxon>
        <taxon>Naviculales</taxon>
        <taxon>Phaeodactylaceae</taxon>
        <taxon>Phaeodactylum</taxon>
    </lineage>
</organism>
<reference evidence="10" key="2">
    <citation type="submission" date="2008-08" db="EMBL/GenBank/DDBJ databases">
        <authorList>
            <consortium name="Diatom Consortium"/>
            <person name="Grigoriev I."/>
            <person name="Grimwood J."/>
            <person name="Kuo A."/>
            <person name="Otillar R.P."/>
            <person name="Salamov A."/>
            <person name="Detter J.C."/>
            <person name="Lindquist E."/>
            <person name="Shapiro H."/>
            <person name="Lucas S."/>
            <person name="Glavina del Rio T."/>
            <person name="Pitluck S."/>
            <person name="Rokhsar D."/>
            <person name="Bowler C."/>
        </authorList>
    </citation>
    <scope>GENOME REANNOTATION</scope>
    <source>
        <strain evidence="10">CCAP 1055/1</strain>
    </source>
</reference>
<dbReference type="InterPro" id="IPR051559">
    <property type="entry name" value="HIF_prolyl_hydroxylases"/>
</dbReference>
<dbReference type="InterPro" id="IPR044862">
    <property type="entry name" value="Pro_4_hyd_alph_FE2OG_OXY"/>
</dbReference>
<keyword evidence="4" id="KW-0223">Dioxygenase</keyword>
<evidence type="ECO:0000313" key="10">
    <source>
        <dbReference type="Proteomes" id="UP000000759"/>
    </source>
</evidence>
<feature type="chain" id="PRO_5002855998" evidence="7">
    <location>
        <begin position="21"/>
        <end position="415"/>
    </location>
</feature>
<dbReference type="InterPro" id="IPR006620">
    <property type="entry name" value="Pro_4_hyd_alph"/>
</dbReference>
<feature type="signal peptide" evidence="7">
    <location>
        <begin position="1"/>
        <end position="20"/>
    </location>
</feature>
<dbReference type="OrthoDB" id="204385at2759"/>
<dbReference type="GO" id="GO:0031543">
    <property type="term" value="F:peptidyl-proline dioxygenase activity"/>
    <property type="evidence" value="ECO:0007669"/>
    <property type="project" value="TreeGrafter"/>
</dbReference>
<dbReference type="SMART" id="SM00702">
    <property type="entry name" value="P4Hc"/>
    <property type="match status" value="1"/>
</dbReference>
<sequence>MNYRAWSCFAVAAVLIPAKAFLFPRLRPSNLVTMVNVQKVKFTTAVAAADFDRQGQLLSDEAYNTILEGRIAVVPNFLPSRFIQELRADAQNLHGDGHFTTDALASYGSNGNFDPSKDRAVLKLQQWKDVNLGNIRVRADFGATMARLRQDLSENLRRPDLAQPDSAAVAKYGNGSTEISYTRFGPGAFLKRHVDEHHEELKAAAGWSKPTRRSISWLIYLNEEWDGDKDGGQLRCFERRTRMARGTTVGSRQGDLQIGWLRATTSDPVERPVFLDARRNNPDGNVAMYVDAVNGGQQYISKLFHSHPILYMSGGEYLTQKLLMQSPEVAVRFHFIEPPKSKISDWLAQSPGFDEQVLDVDPKAGTLVLFDSVALPHEVLATRRRDRWATSGWMHEDQQTVYGASEDALPRAALT</sequence>
<proteinExistence type="predicted"/>
<reference evidence="9 10" key="1">
    <citation type="journal article" date="2008" name="Nature">
        <title>The Phaeodactylum genome reveals the evolutionary history of diatom genomes.</title>
        <authorList>
            <person name="Bowler C."/>
            <person name="Allen A.E."/>
            <person name="Badger J.H."/>
            <person name="Grimwood J."/>
            <person name="Jabbari K."/>
            <person name="Kuo A."/>
            <person name="Maheswari U."/>
            <person name="Martens C."/>
            <person name="Maumus F."/>
            <person name="Otillar R.P."/>
            <person name="Rayko E."/>
            <person name="Salamov A."/>
            <person name="Vandepoele K."/>
            <person name="Beszteri B."/>
            <person name="Gruber A."/>
            <person name="Heijde M."/>
            <person name="Katinka M."/>
            <person name="Mock T."/>
            <person name="Valentin K."/>
            <person name="Verret F."/>
            <person name="Berges J.A."/>
            <person name="Brownlee C."/>
            <person name="Cadoret J.P."/>
            <person name="Chiovitti A."/>
            <person name="Choi C.J."/>
            <person name="Coesel S."/>
            <person name="De Martino A."/>
            <person name="Detter J.C."/>
            <person name="Durkin C."/>
            <person name="Falciatore A."/>
            <person name="Fournet J."/>
            <person name="Haruta M."/>
            <person name="Huysman M.J."/>
            <person name="Jenkins B.D."/>
            <person name="Jiroutova K."/>
            <person name="Jorgensen R.E."/>
            <person name="Joubert Y."/>
            <person name="Kaplan A."/>
            <person name="Kroger N."/>
            <person name="Kroth P.G."/>
            <person name="La Roche J."/>
            <person name="Lindquist E."/>
            <person name="Lommer M."/>
            <person name="Martin-Jezequel V."/>
            <person name="Lopez P.J."/>
            <person name="Lucas S."/>
            <person name="Mangogna M."/>
            <person name="McGinnis K."/>
            <person name="Medlin L.K."/>
            <person name="Montsant A."/>
            <person name="Oudot-Le Secq M.P."/>
            <person name="Napoli C."/>
            <person name="Obornik M."/>
            <person name="Parker M.S."/>
            <person name="Petit J.L."/>
            <person name="Porcel B.M."/>
            <person name="Poulsen N."/>
            <person name="Robison M."/>
            <person name="Rychlewski L."/>
            <person name="Rynearson T.A."/>
            <person name="Schmutz J."/>
            <person name="Shapiro H."/>
            <person name="Siaut M."/>
            <person name="Stanley M."/>
            <person name="Sussman M.R."/>
            <person name="Taylor A.R."/>
            <person name="Vardi A."/>
            <person name="von Dassow P."/>
            <person name="Vyverman W."/>
            <person name="Willis A."/>
            <person name="Wyrwicz L.S."/>
            <person name="Rokhsar D.S."/>
            <person name="Weissenbach J."/>
            <person name="Armbrust E.V."/>
            <person name="Green B.R."/>
            <person name="Van de Peer Y."/>
            <person name="Grigoriev I.V."/>
        </authorList>
    </citation>
    <scope>NUCLEOTIDE SEQUENCE [LARGE SCALE GENOMIC DNA]</scope>
    <source>
        <strain evidence="9 10">CCAP 1055/1</strain>
    </source>
</reference>
<dbReference type="HOGENOM" id="CLU_724552_0_0_1"/>
<dbReference type="EMBL" id="CM000623">
    <property type="protein sequence ID" value="EEC44669.1"/>
    <property type="molecule type" value="Genomic_DNA"/>
</dbReference>
<dbReference type="InterPro" id="IPR005123">
    <property type="entry name" value="Oxoglu/Fe-dep_dioxygenase_dom"/>
</dbReference>